<evidence type="ECO:0000259" key="5">
    <source>
        <dbReference type="PROSITE" id="PS50305"/>
    </source>
</evidence>
<dbReference type="EMBL" id="AP015029">
    <property type="protein sequence ID" value="BAW25070.1"/>
    <property type="molecule type" value="Genomic_DNA"/>
</dbReference>
<organism evidence="6 8">
    <name type="scientific">Pseudomonas putida</name>
    <name type="common">Arthrobacter siderocapsulatus</name>
    <dbReference type="NCBI Taxonomy" id="303"/>
    <lineage>
        <taxon>Bacteria</taxon>
        <taxon>Pseudomonadati</taxon>
        <taxon>Pseudomonadota</taxon>
        <taxon>Gammaproteobacteria</taxon>
        <taxon>Pseudomonadales</taxon>
        <taxon>Pseudomonadaceae</taxon>
        <taxon>Pseudomonas</taxon>
    </lineage>
</organism>
<dbReference type="Gene3D" id="3.40.50.1220">
    <property type="entry name" value="TPP-binding domain"/>
    <property type="match status" value="1"/>
</dbReference>
<dbReference type="AlphaFoldDB" id="A0A1L7NHZ8"/>
<dbReference type="InterPro" id="IPR029035">
    <property type="entry name" value="DHS-like_NAD/FAD-binding_dom"/>
</dbReference>
<dbReference type="Pfam" id="PF02146">
    <property type="entry name" value="SIR2"/>
    <property type="match status" value="1"/>
</dbReference>
<reference evidence="6 8" key="1">
    <citation type="submission" date="2015-11" db="EMBL/GenBank/DDBJ databases">
        <title>Complete genome sequencing of a biphenyl-degrading bacterium, Pseudomonas putida KF715 (=NBRC110667).</title>
        <authorList>
            <person name="Suenaga H."/>
            <person name="Fujihara N."/>
            <person name="Watanabe T."/>
            <person name="Hirose J."/>
            <person name="Kimura N."/>
            <person name="Yamazoe A."/>
            <person name="Hosoyama A."/>
            <person name="Shimodaira J."/>
            <person name="Furukawa K."/>
        </authorList>
    </citation>
    <scope>NUCLEOTIDE SEQUENCE [LARGE SCALE GENOMIC DNA]</scope>
    <source>
        <strain evidence="6 8">KF715</strain>
        <plasmid evidence="7">pKF715A</plasmid>
        <plasmid evidence="8">Plasmid pkf715a dna</plasmid>
    </source>
</reference>
<dbReference type="Proteomes" id="UP000218731">
    <property type="component" value="Plasmid pKF715A"/>
</dbReference>
<evidence type="ECO:0000313" key="8">
    <source>
        <dbReference type="Proteomes" id="UP000218731"/>
    </source>
</evidence>
<dbReference type="GO" id="GO:0034979">
    <property type="term" value="F:NAD-dependent protein lysine deacetylase activity"/>
    <property type="evidence" value="ECO:0007669"/>
    <property type="project" value="UniProtKB-EC"/>
</dbReference>
<evidence type="ECO:0000256" key="2">
    <source>
        <dbReference type="ARBA" id="ARBA00022679"/>
    </source>
</evidence>
<accession>A0A1L7NHZ8</accession>
<gene>
    <name evidence="6" type="ORF">KF715C_ch44970</name>
    <name evidence="7" type="ORF">KF715C_pA5960</name>
</gene>
<dbReference type="InterPro" id="IPR026590">
    <property type="entry name" value="Ssirtuin_cat_dom"/>
</dbReference>
<keyword evidence="7" id="KW-0614">Plasmid</keyword>
<dbReference type="SUPFAM" id="SSF52467">
    <property type="entry name" value="DHS-like NAD/FAD-binding domain"/>
    <property type="match status" value="1"/>
</dbReference>
<evidence type="ECO:0000256" key="4">
    <source>
        <dbReference type="PROSITE-ProRule" id="PRU00236"/>
    </source>
</evidence>
<dbReference type="PROSITE" id="PS50305">
    <property type="entry name" value="SIRTUIN"/>
    <property type="match status" value="1"/>
</dbReference>
<keyword evidence="3" id="KW-0520">NAD</keyword>
<sequence length="87" mass="9138">MRPDVIWFRENLQQGTWKTALARVRACDVLVSVGTSGIVTPAADIPGIAIAAGALVIHVNLVDVTMGTDNEIMLIGKAAAVLAKLID</sequence>
<dbReference type="InterPro" id="IPR026591">
    <property type="entry name" value="Sirtuin_cat_small_dom_sf"/>
</dbReference>
<comment type="caution">
    <text evidence="4">Lacks conserved residue(s) required for the propagation of feature annotation.</text>
</comment>
<dbReference type="EC" id="2.3.1.286" evidence="1"/>
<dbReference type="GO" id="GO:0070403">
    <property type="term" value="F:NAD+ binding"/>
    <property type="evidence" value="ECO:0007669"/>
    <property type="project" value="InterPro"/>
</dbReference>
<dbReference type="EMBL" id="AP015030">
    <property type="protein sequence ID" value="BAW27101.1"/>
    <property type="molecule type" value="Genomic_DNA"/>
</dbReference>
<feature type="domain" description="Deacetylase sirtuin-type" evidence="5">
    <location>
        <begin position="1"/>
        <end position="87"/>
    </location>
</feature>
<dbReference type="InterPro" id="IPR003000">
    <property type="entry name" value="Sirtuin"/>
</dbReference>
<evidence type="ECO:0000256" key="3">
    <source>
        <dbReference type="ARBA" id="ARBA00023027"/>
    </source>
</evidence>
<evidence type="ECO:0000313" key="6">
    <source>
        <dbReference type="EMBL" id="BAW25070.1"/>
    </source>
</evidence>
<proteinExistence type="predicted"/>
<evidence type="ECO:0000313" key="7">
    <source>
        <dbReference type="EMBL" id="BAW27101.1"/>
    </source>
</evidence>
<keyword evidence="2" id="KW-0808">Transferase</keyword>
<dbReference type="Gene3D" id="3.30.1600.10">
    <property type="entry name" value="SIR2/SIRT2 'Small Domain"/>
    <property type="match status" value="1"/>
</dbReference>
<protein>
    <recommendedName>
        <fullName evidence="1">protein acetyllysine N-acetyltransferase</fullName>
        <ecNumber evidence="1">2.3.1.286</ecNumber>
    </recommendedName>
</protein>
<name>A0A1L7NHZ8_PSEPU</name>
<geneLocation type="plasmid" evidence="7">
    <name>pKF715A</name>
</geneLocation>
<evidence type="ECO:0000256" key="1">
    <source>
        <dbReference type="ARBA" id="ARBA00012928"/>
    </source>
</evidence>
<dbReference type="Proteomes" id="UP000218731">
    <property type="component" value="Chromosome 1"/>
</dbReference>
<geneLocation type="plasmid" evidence="8">
    <name>pkf715a dna</name>
</geneLocation>